<evidence type="ECO:0000313" key="1">
    <source>
        <dbReference type="EMBL" id="EDL99185.1"/>
    </source>
</evidence>
<sequence length="22" mass="2579">MSKETYMLIINFVAKHHGDNMV</sequence>
<protein>
    <submittedName>
        <fullName evidence="1">RCG22418</fullName>
    </submittedName>
</protein>
<reference evidence="1 2" key="1">
    <citation type="submission" date="2005-09" db="EMBL/GenBank/DDBJ databases">
        <authorList>
            <person name="Mural R.J."/>
            <person name="Li P.W."/>
            <person name="Adams M.D."/>
            <person name="Amanatides P.G."/>
            <person name="Baden-Tillson H."/>
            <person name="Barnstead M."/>
            <person name="Chin S.H."/>
            <person name="Dew I."/>
            <person name="Evans C.A."/>
            <person name="Ferriera S."/>
            <person name="Flanigan M."/>
            <person name="Fosler C."/>
            <person name="Glodek A."/>
            <person name="Gu Z."/>
            <person name="Holt R.A."/>
            <person name="Jennings D."/>
            <person name="Kraft C.L."/>
            <person name="Lu F."/>
            <person name="Nguyen T."/>
            <person name="Nusskern D.R."/>
            <person name="Pfannkoch C.M."/>
            <person name="Sitter C."/>
            <person name="Sutton G.G."/>
            <person name="Venter J.C."/>
            <person name="Wang Z."/>
            <person name="Woodage T."/>
            <person name="Zheng X.H."/>
            <person name="Zhong F."/>
        </authorList>
    </citation>
    <scope>NUCLEOTIDE SEQUENCE [LARGE SCALE GENOMIC DNA]</scope>
    <source>
        <strain>BN</strain>
        <strain evidence="2">Sprague-Dawley</strain>
    </source>
</reference>
<gene>
    <name evidence="1" type="ORF">rCG_22418</name>
</gene>
<dbReference type="Proteomes" id="UP000234681">
    <property type="component" value="Chromosome 9"/>
</dbReference>
<dbReference type="EMBL" id="CH473965">
    <property type="protein sequence ID" value="EDL99185.1"/>
    <property type="molecule type" value="Genomic_DNA"/>
</dbReference>
<evidence type="ECO:0000313" key="2">
    <source>
        <dbReference type="Proteomes" id="UP000234681"/>
    </source>
</evidence>
<organism evidence="1 2">
    <name type="scientific">Rattus norvegicus</name>
    <name type="common">Rat</name>
    <dbReference type="NCBI Taxonomy" id="10116"/>
    <lineage>
        <taxon>Eukaryota</taxon>
        <taxon>Metazoa</taxon>
        <taxon>Chordata</taxon>
        <taxon>Craniata</taxon>
        <taxon>Vertebrata</taxon>
        <taxon>Euteleostomi</taxon>
        <taxon>Mammalia</taxon>
        <taxon>Eutheria</taxon>
        <taxon>Euarchontoglires</taxon>
        <taxon>Glires</taxon>
        <taxon>Rodentia</taxon>
        <taxon>Myomorpha</taxon>
        <taxon>Muroidea</taxon>
        <taxon>Muridae</taxon>
        <taxon>Murinae</taxon>
        <taxon>Rattus</taxon>
    </lineage>
</organism>
<name>A6INM5_RAT</name>
<accession>A6INM5</accession>
<dbReference type="AlphaFoldDB" id="A6INM5"/>
<proteinExistence type="predicted"/>